<protein>
    <submittedName>
        <fullName evidence="2">Serpentine type 7TM GPCR chemoreceptor srbc domain-containing protein</fullName>
    </submittedName>
</protein>
<evidence type="ECO:0000313" key="3">
    <source>
        <dbReference type="Proteomes" id="UP001201812"/>
    </source>
</evidence>
<feature type="transmembrane region" description="Helical" evidence="1">
    <location>
        <begin position="90"/>
        <end position="113"/>
    </location>
</feature>
<gene>
    <name evidence="2" type="ORF">DdX_12763</name>
</gene>
<dbReference type="AlphaFoldDB" id="A0AAD4MX32"/>
<dbReference type="InterPro" id="IPR019420">
    <property type="entry name" value="7TM_GPCR_serpentine_rcpt_Srbc"/>
</dbReference>
<feature type="transmembrane region" description="Helical" evidence="1">
    <location>
        <begin position="224"/>
        <end position="247"/>
    </location>
</feature>
<accession>A0AAD4MX32</accession>
<sequence>MALPNWVTLIEMLIGCTLYCLSFYFILRILIRLYQAVKTGNWNSSVSPTLLIYFTCWAIQISTGMISNVYVLAMWRPTQTEIASQMNQYLLFWTSIVTVCMSAMIPISVFFLTMERLLTICFPMTYNNKKSRKFACFEVFTISVCFAGNFVAFCTELPLSPKTNSCITWACLFIKTGGVTYTYTKIIAGGLNSVSGAIFVFKFWQANKNAIVSLQSNSRRVNRVALLVIFLEFFLNFVPQLATLLLYQLFGIVVGSIIGPYNLITASLDIFISSIVYSQTGPKKALFQGSSTPMPTTTVNS</sequence>
<comment type="caution">
    <text evidence="2">The sequence shown here is derived from an EMBL/GenBank/DDBJ whole genome shotgun (WGS) entry which is preliminary data.</text>
</comment>
<reference evidence="2" key="1">
    <citation type="submission" date="2022-01" db="EMBL/GenBank/DDBJ databases">
        <title>Genome Sequence Resource for Two Populations of Ditylenchus destructor, the Migratory Endoparasitic Phytonematode.</title>
        <authorList>
            <person name="Zhang H."/>
            <person name="Lin R."/>
            <person name="Xie B."/>
        </authorList>
    </citation>
    <scope>NUCLEOTIDE SEQUENCE</scope>
    <source>
        <strain evidence="2">BazhouSP</strain>
    </source>
</reference>
<evidence type="ECO:0000256" key="1">
    <source>
        <dbReference type="SAM" id="Phobius"/>
    </source>
</evidence>
<name>A0AAD4MX32_9BILA</name>
<keyword evidence="1" id="KW-1133">Transmembrane helix</keyword>
<evidence type="ECO:0000313" key="2">
    <source>
        <dbReference type="EMBL" id="KAI1706772.1"/>
    </source>
</evidence>
<proteinExistence type="predicted"/>
<feature type="transmembrane region" description="Helical" evidence="1">
    <location>
        <begin position="50"/>
        <end position="70"/>
    </location>
</feature>
<dbReference type="Pfam" id="PF10316">
    <property type="entry name" value="7TM_GPCR_Srbc"/>
    <property type="match status" value="1"/>
</dbReference>
<keyword evidence="1" id="KW-0812">Transmembrane</keyword>
<feature type="transmembrane region" description="Helical" evidence="1">
    <location>
        <begin position="6"/>
        <end position="30"/>
    </location>
</feature>
<feature type="transmembrane region" description="Helical" evidence="1">
    <location>
        <begin position="186"/>
        <end position="204"/>
    </location>
</feature>
<organism evidence="2 3">
    <name type="scientific">Ditylenchus destructor</name>
    <dbReference type="NCBI Taxonomy" id="166010"/>
    <lineage>
        <taxon>Eukaryota</taxon>
        <taxon>Metazoa</taxon>
        <taxon>Ecdysozoa</taxon>
        <taxon>Nematoda</taxon>
        <taxon>Chromadorea</taxon>
        <taxon>Rhabditida</taxon>
        <taxon>Tylenchina</taxon>
        <taxon>Tylenchomorpha</taxon>
        <taxon>Sphaerularioidea</taxon>
        <taxon>Anguinidae</taxon>
        <taxon>Anguininae</taxon>
        <taxon>Ditylenchus</taxon>
    </lineage>
</organism>
<dbReference type="Proteomes" id="UP001201812">
    <property type="component" value="Unassembled WGS sequence"/>
</dbReference>
<keyword evidence="1" id="KW-0472">Membrane</keyword>
<feature type="transmembrane region" description="Helical" evidence="1">
    <location>
        <begin position="134"/>
        <end position="153"/>
    </location>
</feature>
<dbReference type="EMBL" id="JAKKPZ010000045">
    <property type="protein sequence ID" value="KAI1706772.1"/>
    <property type="molecule type" value="Genomic_DNA"/>
</dbReference>
<keyword evidence="3" id="KW-1185">Reference proteome</keyword>
<feature type="transmembrane region" description="Helical" evidence="1">
    <location>
        <begin position="253"/>
        <end position="277"/>
    </location>
</feature>